<dbReference type="EMBL" id="BMIB01000010">
    <property type="protein sequence ID" value="GGH83456.1"/>
    <property type="molecule type" value="Genomic_DNA"/>
</dbReference>
<keyword evidence="2" id="KW-1185">Reference proteome</keyword>
<gene>
    <name evidence="1" type="ORF">GCM10011379_58870</name>
</gene>
<proteinExistence type="predicted"/>
<organism evidence="1 2">
    <name type="scientific">Filimonas zeae</name>
    <dbReference type="NCBI Taxonomy" id="1737353"/>
    <lineage>
        <taxon>Bacteria</taxon>
        <taxon>Pseudomonadati</taxon>
        <taxon>Bacteroidota</taxon>
        <taxon>Chitinophagia</taxon>
        <taxon>Chitinophagales</taxon>
        <taxon>Chitinophagaceae</taxon>
        <taxon>Filimonas</taxon>
    </lineage>
</organism>
<comment type="caution">
    <text evidence="1">The sequence shown here is derived from an EMBL/GenBank/DDBJ whole genome shotgun (WGS) entry which is preliminary data.</text>
</comment>
<protein>
    <submittedName>
        <fullName evidence="1">Uncharacterized protein</fullName>
    </submittedName>
</protein>
<reference evidence="1" key="1">
    <citation type="journal article" date="2014" name="Int. J. Syst. Evol. Microbiol.">
        <title>Complete genome sequence of Corynebacterium casei LMG S-19264T (=DSM 44701T), isolated from a smear-ripened cheese.</title>
        <authorList>
            <consortium name="US DOE Joint Genome Institute (JGI-PGF)"/>
            <person name="Walter F."/>
            <person name="Albersmeier A."/>
            <person name="Kalinowski J."/>
            <person name="Ruckert C."/>
        </authorList>
    </citation>
    <scope>NUCLEOTIDE SEQUENCE</scope>
    <source>
        <strain evidence="1">CGMCC 1.15290</strain>
    </source>
</reference>
<accession>A0A917MZ99</accession>
<dbReference type="AlphaFoldDB" id="A0A917MZ99"/>
<evidence type="ECO:0000313" key="2">
    <source>
        <dbReference type="Proteomes" id="UP000627292"/>
    </source>
</evidence>
<dbReference type="RefSeq" id="WP_188959432.1">
    <property type="nucleotide sequence ID" value="NZ_BMIB01000010.1"/>
</dbReference>
<name>A0A917MZ99_9BACT</name>
<reference evidence="1" key="2">
    <citation type="submission" date="2020-09" db="EMBL/GenBank/DDBJ databases">
        <authorList>
            <person name="Sun Q."/>
            <person name="Zhou Y."/>
        </authorList>
    </citation>
    <scope>NUCLEOTIDE SEQUENCE</scope>
    <source>
        <strain evidence="1">CGMCC 1.15290</strain>
    </source>
</reference>
<evidence type="ECO:0000313" key="1">
    <source>
        <dbReference type="EMBL" id="GGH83456.1"/>
    </source>
</evidence>
<sequence length="302" mass="35283">MENVSGLEEWLFDINALTQLQQLVNDNTSQRHLCTTIYTRKKVETLSSLLYNEYSQLVPAESSTEHIVLYTCQYIGFIRAQMNEVFEFKQRIKKHDLSTAIWLDFILDRLLEVINCIQDKWALDFNNLPAPQSEVFAYIQRSRRLWKDTYAALLATLHHTDVKLLAMNVVRACRLQRDTVVSRNRLRYNEVMLFNMVTLIAAEGDHPDFDDKFVDLLLKEEYYEEVFITFFIDTVTDLLSKSSSLAQMQQTLAPWYQRLKQAPAPAGNFCFNFHTPEELGLPPFKQMLTDILDRYNTLVKAS</sequence>
<dbReference type="Proteomes" id="UP000627292">
    <property type="component" value="Unassembled WGS sequence"/>
</dbReference>